<evidence type="ECO:0000256" key="11">
    <source>
        <dbReference type="SAM" id="Phobius"/>
    </source>
</evidence>
<dbReference type="FunFam" id="1.10.240.10:FF:000002">
    <property type="entry name" value="Tryptophan--tRNA ligase"/>
    <property type="match status" value="1"/>
</dbReference>
<dbReference type="InterPro" id="IPR001412">
    <property type="entry name" value="aa-tRNA-synth_I_CS"/>
</dbReference>
<keyword evidence="5" id="KW-0547">Nucleotide-binding</keyword>
<keyword evidence="8" id="KW-0030">Aminoacyl-tRNA synthetase</keyword>
<dbReference type="Pfam" id="PF00579">
    <property type="entry name" value="tRNA-synt_1b"/>
    <property type="match status" value="2"/>
</dbReference>
<evidence type="ECO:0000256" key="5">
    <source>
        <dbReference type="ARBA" id="ARBA00022741"/>
    </source>
</evidence>
<name>F0UQV4_AJEC8</name>
<evidence type="ECO:0000313" key="13">
    <source>
        <dbReference type="Proteomes" id="UP000008142"/>
    </source>
</evidence>
<dbReference type="Proteomes" id="UP000008142">
    <property type="component" value="Unassembled WGS sequence"/>
</dbReference>
<dbReference type="PRINTS" id="PR01039">
    <property type="entry name" value="TRNASYNTHTRP"/>
</dbReference>
<feature type="region of interest" description="Disordered" evidence="10">
    <location>
        <begin position="670"/>
        <end position="713"/>
    </location>
</feature>
<evidence type="ECO:0000256" key="7">
    <source>
        <dbReference type="ARBA" id="ARBA00022917"/>
    </source>
</evidence>
<dbReference type="InterPro" id="IPR050203">
    <property type="entry name" value="Trp-tRNA_synthetase"/>
</dbReference>
<dbReference type="CDD" id="cd00806">
    <property type="entry name" value="TrpRS_core"/>
    <property type="match status" value="1"/>
</dbReference>
<dbReference type="GO" id="GO:0004830">
    <property type="term" value="F:tryptophan-tRNA ligase activity"/>
    <property type="evidence" value="ECO:0007669"/>
    <property type="project" value="UniProtKB-EC"/>
</dbReference>
<dbReference type="EC" id="6.1.1.2" evidence="3"/>
<dbReference type="Gene3D" id="1.10.240.10">
    <property type="entry name" value="Tyrosyl-Transfer RNA Synthetase"/>
    <property type="match status" value="1"/>
</dbReference>
<feature type="region of interest" description="Disordered" evidence="10">
    <location>
        <begin position="726"/>
        <end position="757"/>
    </location>
</feature>
<dbReference type="GO" id="GO:0005840">
    <property type="term" value="C:ribosome"/>
    <property type="evidence" value="ECO:0007669"/>
    <property type="project" value="UniProtKB-KW"/>
</dbReference>
<evidence type="ECO:0000256" key="2">
    <source>
        <dbReference type="ARBA" id="ARBA00005594"/>
    </source>
</evidence>
<dbReference type="AlphaFoldDB" id="F0UQV4"/>
<dbReference type="SUPFAM" id="SSF52374">
    <property type="entry name" value="Nucleotidylyl transferase"/>
    <property type="match status" value="1"/>
</dbReference>
<feature type="compositionally biased region" description="Basic and acidic residues" evidence="10">
    <location>
        <begin position="684"/>
        <end position="703"/>
    </location>
</feature>
<dbReference type="InterPro" id="IPR002306">
    <property type="entry name" value="Trp-tRNA-ligase"/>
</dbReference>
<dbReference type="NCBIfam" id="TIGR00233">
    <property type="entry name" value="trpS"/>
    <property type="match status" value="1"/>
</dbReference>
<dbReference type="GO" id="GO:0005759">
    <property type="term" value="C:mitochondrial matrix"/>
    <property type="evidence" value="ECO:0007669"/>
    <property type="project" value="TreeGrafter"/>
</dbReference>
<dbReference type="InterPro" id="IPR002305">
    <property type="entry name" value="aa-tRNA-synth_Ic"/>
</dbReference>
<dbReference type="HOGENOM" id="CLU_367993_0_0_1"/>
<feature type="transmembrane region" description="Helical" evidence="11">
    <location>
        <begin position="637"/>
        <end position="658"/>
    </location>
</feature>
<evidence type="ECO:0000256" key="1">
    <source>
        <dbReference type="ARBA" id="ARBA00004173"/>
    </source>
</evidence>
<dbReference type="PANTHER" id="PTHR43766">
    <property type="entry name" value="TRYPTOPHAN--TRNA LIGASE, MITOCHONDRIAL"/>
    <property type="match status" value="1"/>
</dbReference>
<dbReference type="InterPro" id="IPR014729">
    <property type="entry name" value="Rossmann-like_a/b/a_fold"/>
</dbReference>
<sequence>MPTIFQRAHPEYSVRNASRLLYQRLNPSYLLCSRQSRRNASASTSNDRIIFSGIQPTGEPHLGNYLGALKQWVLLQNEAVPPTKLLFSIVDLHALTIPQDPTILRQRRKQLLATLIAVGIDPKRSTVFFQSANKLQLPEESTLENSDAKSRLKLGLFSYPVLQAADVLVHRATDVPVGEDQKQHLEFTREVANGFNHLYGPVLTMPAPLISPAKRVMSLKQPMLKMSKSHNDPRSRILLTDSAEDIHQKIKLALTDSEPGISYDPSRRPGVSNLIEILSHVQGGDGSRSFIEMGREHQRLSMRAFKEHVASTITKHLRGIRERYLELTNNTSGYIDSVAEDGAKIARDNADITLSSIKNALGLSKSTRTAVGILPSSLQVIPSAAQVRFLLVSVLSFRCYFTVSFSFCLYALILTCDFVVVMRSRNICSTRGCEYLSYPPLHPLIVLTSSLENQIGILFHKGSPSGKEKFDTTLPRSCYIPTMSPRTSEMLRMRACGDNRSQPAQFAKAKHLFLRQDVVKCQTELGRGDCVEAGSCRGFFETDRTLCPQGDGPKEPWPCIGPNDVQCCVKNENINNNSSVSTSHSTTSSTTFSLPLATPSIPTTTTIPPTATPTTSTSPQPLSPGSAGLSTGAKGGIAGGIAAGVLIIGLIAVLFFVLGRQRNANIKIPTAEEGRPSPLTAAGKRQEENTVTEKDDDTCEKPELLGGSPLSELPANFLTGELDSSVLGGKAKNDAGESTLPAAQERSRAPVELPADA</sequence>
<comment type="similarity">
    <text evidence="2">Belongs to the class-I aminoacyl-tRNA synthetase family.</text>
</comment>
<dbReference type="OrthoDB" id="15808at2759"/>
<evidence type="ECO:0000256" key="3">
    <source>
        <dbReference type="ARBA" id="ARBA00013161"/>
    </source>
</evidence>
<dbReference type="Gene3D" id="3.40.50.620">
    <property type="entry name" value="HUPs"/>
    <property type="match status" value="2"/>
</dbReference>
<evidence type="ECO:0000313" key="12">
    <source>
        <dbReference type="EMBL" id="EGC48281.1"/>
    </source>
</evidence>
<reference evidence="13" key="1">
    <citation type="submission" date="2008-07" db="EMBL/GenBank/DDBJ databases">
        <title>Annotation of Ajellomyces capsulatus strain H88.</title>
        <authorList>
            <person name="Champion M."/>
            <person name="Cuomo C."/>
            <person name="Ma L.-J."/>
            <person name="Henn M.R."/>
            <person name="Sil A."/>
            <person name="Goldman B."/>
            <person name="Young S.K."/>
            <person name="Kodira C.D."/>
            <person name="Zeng Q."/>
            <person name="Koehrsen M."/>
            <person name="Alvarado L."/>
            <person name="Berlin A."/>
            <person name="Borenstein D."/>
            <person name="Chen Z."/>
            <person name="Engels R."/>
            <person name="Freedman E."/>
            <person name="Gellesch M."/>
            <person name="Goldberg J."/>
            <person name="Griggs A."/>
            <person name="Gujja S."/>
            <person name="Heiman D."/>
            <person name="Hepburn T."/>
            <person name="Howarth C."/>
            <person name="Jen D."/>
            <person name="Larson L."/>
            <person name="Lewis B."/>
            <person name="Mehta T."/>
            <person name="Park D."/>
            <person name="Pearson M."/>
            <person name="Roberts A."/>
            <person name="Saif S."/>
            <person name="Shea T."/>
            <person name="Shenoy N."/>
            <person name="Sisk P."/>
            <person name="Stolte C."/>
            <person name="Sykes S."/>
            <person name="Walk T."/>
            <person name="White J."/>
            <person name="Yandava C."/>
            <person name="Klein B."/>
            <person name="McEwen J.G."/>
            <person name="Puccia R."/>
            <person name="Goldman G.H."/>
            <person name="Felipe M.S."/>
            <person name="Nino-Vega G."/>
            <person name="San-Blas G."/>
            <person name="Taylor J."/>
            <person name="Mendoza L."/>
            <person name="Galagan J."/>
            <person name="Nusbaum C."/>
            <person name="Birren B."/>
        </authorList>
    </citation>
    <scope>NUCLEOTIDE SEQUENCE [LARGE SCALE GENOMIC DNA]</scope>
    <source>
        <strain evidence="13">H88</strain>
    </source>
</reference>
<keyword evidence="4" id="KW-0436">Ligase</keyword>
<keyword evidence="12" id="KW-0687">Ribonucleoprotein</keyword>
<keyword evidence="7" id="KW-0648">Protein biosynthesis</keyword>
<dbReference type="PANTHER" id="PTHR43766:SF1">
    <property type="entry name" value="TRYPTOPHAN--TRNA LIGASE, MITOCHONDRIAL"/>
    <property type="match status" value="1"/>
</dbReference>
<dbReference type="GO" id="GO:0070183">
    <property type="term" value="P:mitochondrial tryptophanyl-tRNA aminoacylation"/>
    <property type="evidence" value="ECO:0007669"/>
    <property type="project" value="TreeGrafter"/>
</dbReference>
<evidence type="ECO:0000256" key="8">
    <source>
        <dbReference type="ARBA" id="ARBA00023146"/>
    </source>
</evidence>
<dbReference type="VEuPathDB" id="FungiDB:I7I53_10949"/>
<evidence type="ECO:0000256" key="9">
    <source>
        <dbReference type="ARBA" id="ARBA00030268"/>
    </source>
</evidence>
<dbReference type="STRING" id="544711.F0UQV4"/>
<keyword evidence="12" id="KW-0689">Ribosomal protein</keyword>
<dbReference type="PROSITE" id="PS00178">
    <property type="entry name" value="AA_TRNA_LIGASE_I"/>
    <property type="match status" value="1"/>
</dbReference>
<proteinExistence type="inferred from homology"/>
<keyword evidence="6" id="KW-0067">ATP-binding</keyword>
<keyword evidence="11" id="KW-1133">Transmembrane helix</keyword>
<evidence type="ECO:0000256" key="6">
    <source>
        <dbReference type="ARBA" id="ARBA00022840"/>
    </source>
</evidence>
<protein>
    <recommendedName>
        <fullName evidence="3">tryptophan--tRNA ligase</fullName>
        <ecNumber evidence="3">6.1.1.2</ecNumber>
    </recommendedName>
    <alternativeName>
        <fullName evidence="9">Tryptophanyl-tRNA synthetase</fullName>
    </alternativeName>
</protein>
<comment type="subcellular location">
    <subcellularLocation>
        <location evidence="1">Mitochondrion</location>
    </subcellularLocation>
</comment>
<feature type="region of interest" description="Disordered" evidence="10">
    <location>
        <begin position="578"/>
        <end position="628"/>
    </location>
</feature>
<dbReference type="EMBL" id="DS990641">
    <property type="protein sequence ID" value="EGC48281.1"/>
    <property type="molecule type" value="Genomic_DNA"/>
</dbReference>
<feature type="compositionally biased region" description="Low complexity" evidence="10">
    <location>
        <begin position="578"/>
        <end position="624"/>
    </location>
</feature>
<organism evidence="13">
    <name type="scientific">Ajellomyces capsulatus (strain H88)</name>
    <name type="common">Darling's disease fungus</name>
    <name type="synonym">Histoplasma capsulatum</name>
    <dbReference type="NCBI Taxonomy" id="544711"/>
    <lineage>
        <taxon>Eukaryota</taxon>
        <taxon>Fungi</taxon>
        <taxon>Dikarya</taxon>
        <taxon>Ascomycota</taxon>
        <taxon>Pezizomycotina</taxon>
        <taxon>Eurotiomycetes</taxon>
        <taxon>Eurotiomycetidae</taxon>
        <taxon>Onygenales</taxon>
        <taxon>Ajellomycetaceae</taxon>
        <taxon>Histoplasma</taxon>
    </lineage>
</organism>
<accession>F0UQV4</accession>
<gene>
    <name evidence="12" type="ORF">HCEG_07496</name>
</gene>
<evidence type="ECO:0000256" key="4">
    <source>
        <dbReference type="ARBA" id="ARBA00022598"/>
    </source>
</evidence>
<dbReference type="GO" id="GO:0005524">
    <property type="term" value="F:ATP binding"/>
    <property type="evidence" value="ECO:0007669"/>
    <property type="project" value="UniProtKB-KW"/>
</dbReference>
<keyword evidence="11" id="KW-0472">Membrane</keyword>
<evidence type="ECO:0000256" key="10">
    <source>
        <dbReference type="SAM" id="MobiDB-lite"/>
    </source>
</evidence>
<keyword evidence="11" id="KW-0812">Transmembrane</keyword>